<gene>
    <name evidence="6" type="ORF">J2782_003978</name>
</gene>
<feature type="domain" description="Peripheral subunit-binding (PSBD)" evidence="5">
    <location>
        <begin position="121"/>
        <end position="158"/>
    </location>
</feature>
<keyword evidence="7" id="KW-1185">Reference proteome</keyword>
<dbReference type="PANTHER" id="PTHR43798:SF5">
    <property type="entry name" value="MONOACYLGLYCEROL LIPASE ABHD6"/>
    <property type="match status" value="1"/>
</dbReference>
<dbReference type="RefSeq" id="WP_310015583.1">
    <property type="nucleotide sequence ID" value="NZ_JAVDQT010000009.1"/>
</dbReference>
<evidence type="ECO:0000256" key="1">
    <source>
        <dbReference type="ARBA" id="ARBA00001938"/>
    </source>
</evidence>
<evidence type="ECO:0000256" key="3">
    <source>
        <dbReference type="ARBA" id="ARBA00022823"/>
    </source>
</evidence>
<evidence type="ECO:0000256" key="2">
    <source>
        <dbReference type="ARBA" id="ARBA00007317"/>
    </source>
</evidence>
<dbReference type="Pfam" id="PF02817">
    <property type="entry name" value="E3_binding"/>
    <property type="match status" value="1"/>
</dbReference>
<dbReference type="InterPro" id="IPR000073">
    <property type="entry name" value="AB_hydrolase_1"/>
</dbReference>
<dbReference type="PANTHER" id="PTHR43798">
    <property type="entry name" value="MONOACYLGLYCEROL LIPASE"/>
    <property type="match status" value="1"/>
</dbReference>
<evidence type="ECO:0000259" key="5">
    <source>
        <dbReference type="PROSITE" id="PS51826"/>
    </source>
</evidence>
<dbReference type="InterPro" id="IPR004167">
    <property type="entry name" value="PSBD"/>
</dbReference>
<dbReference type="InterPro" id="IPR000089">
    <property type="entry name" value="Biotin_lipoyl"/>
</dbReference>
<name>A0ABU1MDW2_9HYPH</name>
<dbReference type="EMBL" id="JAVDQT010000009">
    <property type="protein sequence ID" value="MDR6434227.1"/>
    <property type="molecule type" value="Genomic_DNA"/>
</dbReference>
<keyword evidence="6" id="KW-0808">Transferase</keyword>
<proteinExistence type="inferred from homology"/>
<dbReference type="InterPro" id="IPR050266">
    <property type="entry name" value="AB_hydrolase_sf"/>
</dbReference>
<dbReference type="SUPFAM" id="SSF53474">
    <property type="entry name" value="alpha/beta-Hydrolases"/>
    <property type="match status" value="1"/>
</dbReference>
<dbReference type="InterPro" id="IPR011053">
    <property type="entry name" value="Single_hybrid_motif"/>
</dbReference>
<dbReference type="InterPro" id="IPR029058">
    <property type="entry name" value="AB_hydrolase_fold"/>
</dbReference>
<dbReference type="Proteomes" id="UP001184614">
    <property type="component" value="Unassembled WGS sequence"/>
</dbReference>
<dbReference type="InterPro" id="IPR036625">
    <property type="entry name" value="E3-bd_dom_sf"/>
</dbReference>
<keyword evidence="3" id="KW-0450">Lipoyl</keyword>
<keyword evidence="6" id="KW-0012">Acyltransferase</keyword>
<dbReference type="PRINTS" id="PR00111">
    <property type="entry name" value="ABHYDROLASE"/>
</dbReference>
<organism evidence="6 7">
    <name type="scientific">Brucella pseudogrignonensis</name>
    <dbReference type="NCBI Taxonomy" id="419475"/>
    <lineage>
        <taxon>Bacteria</taxon>
        <taxon>Pseudomonadati</taxon>
        <taxon>Pseudomonadota</taxon>
        <taxon>Alphaproteobacteria</taxon>
        <taxon>Hyphomicrobiales</taxon>
        <taxon>Brucellaceae</taxon>
        <taxon>Brucella/Ochrobactrum group</taxon>
        <taxon>Brucella</taxon>
    </lineage>
</organism>
<dbReference type="Pfam" id="PF12697">
    <property type="entry name" value="Abhydrolase_6"/>
    <property type="match status" value="1"/>
</dbReference>
<dbReference type="PROSITE" id="PS50968">
    <property type="entry name" value="BIOTINYL_LIPOYL"/>
    <property type="match status" value="1"/>
</dbReference>
<dbReference type="CDD" id="cd06849">
    <property type="entry name" value="lipoyl_domain"/>
    <property type="match status" value="1"/>
</dbReference>
<dbReference type="InterPro" id="IPR003016">
    <property type="entry name" value="2-oxoA_DH_lipoyl-BS"/>
</dbReference>
<dbReference type="NCBIfam" id="NF011457">
    <property type="entry name" value="PRK14875.1"/>
    <property type="match status" value="1"/>
</dbReference>
<dbReference type="Gene3D" id="3.40.50.1820">
    <property type="entry name" value="alpha/beta hydrolase"/>
    <property type="match status" value="1"/>
</dbReference>
<dbReference type="PROSITE" id="PS51826">
    <property type="entry name" value="PSBD"/>
    <property type="match status" value="1"/>
</dbReference>
<dbReference type="GO" id="GO:0004742">
    <property type="term" value="F:dihydrolipoyllysine-residue acetyltransferase activity"/>
    <property type="evidence" value="ECO:0007669"/>
    <property type="project" value="UniProtKB-EC"/>
</dbReference>
<comment type="similarity">
    <text evidence="2">Belongs to the 2-oxoacid dehydrogenase family.</text>
</comment>
<reference evidence="6 7" key="1">
    <citation type="submission" date="2023-07" db="EMBL/GenBank/DDBJ databases">
        <title>Sorghum-associated microbial communities from plants grown in Nebraska, USA.</title>
        <authorList>
            <person name="Schachtman D."/>
        </authorList>
    </citation>
    <scope>NUCLEOTIDE SEQUENCE [LARGE SCALE GENOMIC DNA]</scope>
    <source>
        <strain evidence="6 7">DS1730</strain>
    </source>
</reference>
<evidence type="ECO:0000259" key="4">
    <source>
        <dbReference type="PROSITE" id="PS50968"/>
    </source>
</evidence>
<dbReference type="Pfam" id="PF00364">
    <property type="entry name" value="Biotin_lipoyl"/>
    <property type="match status" value="1"/>
</dbReference>
<sequence>MAKHPISIESAGGEYMETVVIVGWSVQPGETVKAGQLILTVETAKAATEIEADRDGWLAEVFFDEGQEAPLGAVLGTISDTELSLESNAPRVAAPTATPPSLTDTVSQPTLNAQIVDQRVVASPLARRVAKSAGLDLTHIKGSGPHGRIKERDVLAAINAQTDATVKVAATISKAALPETIISSPVLRSETIVFLHGFGADRSSWRQVTALLPSEYETIALDLPAHGAELRSAPTSLDEIVFDVSDRLETMGIERAHIVGHSLGGAVALGLTSLGKASIRSATLLAPAGLGPEININFINGLTRSTTEESLERWLSLMVDDAANLPKGFARAALRQMQTNGLQDGLRVLAQNIFPDGTQAFNQLPALQKLEIPARIIWGRADQIIPASHVNRVPGQIATHLLENIGHVPQLEAPALTARLILQTVRSAS</sequence>
<dbReference type="EC" id="2.3.1.12" evidence="6"/>
<accession>A0ABU1MDW2</accession>
<dbReference type="SUPFAM" id="SSF47005">
    <property type="entry name" value="Peripheral subunit-binding domain of 2-oxo acid dehydrogenase complex"/>
    <property type="match status" value="1"/>
</dbReference>
<comment type="caution">
    <text evidence="6">The sequence shown here is derived from an EMBL/GenBank/DDBJ whole genome shotgun (WGS) entry which is preliminary data.</text>
</comment>
<keyword evidence="6" id="KW-0670">Pyruvate</keyword>
<evidence type="ECO:0000313" key="6">
    <source>
        <dbReference type="EMBL" id="MDR6434227.1"/>
    </source>
</evidence>
<dbReference type="Gene3D" id="4.10.320.10">
    <property type="entry name" value="E3-binding domain"/>
    <property type="match status" value="1"/>
</dbReference>
<comment type="cofactor">
    <cofactor evidence="1">
        <name>(R)-lipoate</name>
        <dbReference type="ChEBI" id="CHEBI:83088"/>
    </cofactor>
</comment>
<dbReference type="Gene3D" id="2.40.50.100">
    <property type="match status" value="1"/>
</dbReference>
<evidence type="ECO:0000313" key="7">
    <source>
        <dbReference type="Proteomes" id="UP001184614"/>
    </source>
</evidence>
<dbReference type="PROSITE" id="PS00189">
    <property type="entry name" value="LIPOYL"/>
    <property type="match status" value="1"/>
</dbReference>
<feature type="domain" description="Lipoyl-binding" evidence="4">
    <location>
        <begin position="3"/>
        <end position="79"/>
    </location>
</feature>
<dbReference type="SUPFAM" id="SSF51230">
    <property type="entry name" value="Single hybrid motif"/>
    <property type="match status" value="1"/>
</dbReference>
<protein>
    <submittedName>
        <fullName evidence="6">Pyruvate dehydrogenase E2 component (Dihydrolipoamide acetyltransferase)</fullName>
        <ecNumber evidence="6">2.3.1.12</ecNumber>
    </submittedName>
</protein>